<dbReference type="FunFam" id="3.30.70.2760:FF:000001">
    <property type="entry name" value="Metal-dependent phosphohydrolase HD domain-containing protein"/>
    <property type="match status" value="2"/>
</dbReference>
<feature type="domain" description="HD" evidence="1">
    <location>
        <begin position="75"/>
        <end position="213"/>
    </location>
</feature>
<keyword evidence="3" id="KW-1185">Reference proteome</keyword>
<comment type="caution">
    <text evidence="2">The sequence shown here is derived from an EMBL/GenBank/DDBJ whole genome shotgun (WGS) entry which is preliminary data.</text>
</comment>
<sequence>MGAYCNEDLSLPVYSAGAPTDELRFSKHVYDNVHGNIYLDPLCLKFIDTEQFQRLRELKQLGVTNMVYPGAVHSRFEHSLGVYWLAGETVQKLKSFQGMELGIDKYDLQTVRLAGLLHDIGHGPFSHMFEREFLPQVISNCQWSHESMSVNMIDHIVDTHHIDVDAQMLKRVKDMILASTEYSQLNSNAEKRFLYDIVANGRNGIDVDKFDYLVRDSRACGLGCNFQFQRLTETMRVMDNEICYRAKEYRNVHKLFATRADLYRTVYTHPKVKAIELMIVDAMVKANDHLGISSYINDPSEYWKLDDTILKIIETAPDPELAEARDLILRVRRRELYQFCNEYAVPKDKIDHFKAVTAQDIICSQKHTSLTLKEEDISVTNVKIDLARGRENPLECIHFFKDYESEEKFLIPEERVSHLFPTTFQDMIVRVYAKKPELVEAVSEAFENFQMRTYGIKAQVHATPEKKKRRMIDRERASDSTRGFSKMGANCDDDLSSPVSSVAGAPTNELRLSKHVYDNVHGNIYLDPLCLKFIDTEQFQRLRELKQLGVTRMVYPGAVHSRFEHSLGVYWLAGETVQRLQTFQGMELDIDRYDLQTVRLSGLLHDIGHGPFSHMFEREFLPRVISDCKWSHESMSVTMIDNIVDTHHIDIDPQMLKRVKDMILASSKGFELNNNEEKRFLYDIVANGRNGIDVDKFDYIVRDSRACGLGCNFQFQRLTETMRVMDNEICYRAKEYRNVHKLFSTRADLHRTVYTHPKVKAIELMIADAMVKANDHLGISSYIDNPSEYWKLDETILKTIENSSRPELAEARELISFCNEYAVPKDKMDHFKSVTAQDIICSQKHSSLTLREEDIAVANVKIDLARGRENPLECIHFFKDYESEEKFVIPEERVSHLFPTTFQDMIVRVYAKKPELVEAVSEAFENFQMRTYGIKAQVHATPEKKKRRFM</sequence>
<name>A0A6D2L1X7_9BRAS</name>
<gene>
    <name evidence="2" type="ORF">MERR_LOCUS42525</name>
</gene>
<dbReference type="PANTHER" id="PTHR11373">
    <property type="entry name" value="DEOXYNUCLEOSIDE TRIPHOSPHATE TRIPHOSPHOHYDROLASE"/>
    <property type="match status" value="1"/>
</dbReference>
<dbReference type="PROSITE" id="PS51831">
    <property type="entry name" value="HD"/>
    <property type="match status" value="1"/>
</dbReference>
<evidence type="ECO:0000313" key="3">
    <source>
        <dbReference type="Proteomes" id="UP000467841"/>
    </source>
</evidence>
<dbReference type="AlphaFoldDB" id="A0A6D2L1X7"/>
<dbReference type="InterPro" id="IPR006674">
    <property type="entry name" value="HD_domain"/>
</dbReference>
<dbReference type="OrthoDB" id="9991235at2759"/>
<dbReference type="InterPro" id="IPR003607">
    <property type="entry name" value="HD/PDEase_dom"/>
</dbReference>
<dbReference type="GO" id="GO:0006203">
    <property type="term" value="P:dGTP catabolic process"/>
    <property type="evidence" value="ECO:0007669"/>
    <property type="project" value="TreeGrafter"/>
</dbReference>
<dbReference type="GO" id="GO:0005634">
    <property type="term" value="C:nucleus"/>
    <property type="evidence" value="ECO:0007669"/>
    <property type="project" value="TreeGrafter"/>
</dbReference>
<dbReference type="PANTHER" id="PTHR11373:SF4">
    <property type="entry name" value="DEOXYNUCLEOSIDE TRIPHOSPHATE TRIPHOSPHOHYDROLASE SAMHD1"/>
    <property type="match status" value="1"/>
</dbReference>
<dbReference type="Pfam" id="PF01966">
    <property type="entry name" value="HD"/>
    <property type="match status" value="2"/>
</dbReference>
<dbReference type="SMART" id="SM00471">
    <property type="entry name" value="HDc"/>
    <property type="match status" value="2"/>
</dbReference>
<proteinExistence type="predicted"/>
<dbReference type="CDD" id="cd00077">
    <property type="entry name" value="HDc"/>
    <property type="match status" value="2"/>
</dbReference>
<dbReference type="EMBL" id="CACVBM020001607">
    <property type="protein sequence ID" value="CAA7055289.1"/>
    <property type="molecule type" value="Genomic_DNA"/>
</dbReference>
<dbReference type="Gene3D" id="1.10.3210.10">
    <property type="entry name" value="Hypothetical protein af1432"/>
    <property type="match status" value="2"/>
</dbReference>
<protein>
    <recommendedName>
        <fullName evidence="1">HD domain-containing protein</fullName>
    </recommendedName>
</protein>
<dbReference type="SUPFAM" id="SSF109604">
    <property type="entry name" value="HD-domain/PDEase-like"/>
    <property type="match status" value="2"/>
</dbReference>
<dbReference type="InterPro" id="IPR050135">
    <property type="entry name" value="dGTPase-like"/>
</dbReference>
<accession>A0A6D2L1X7</accession>
<dbReference type="Proteomes" id="UP000467841">
    <property type="component" value="Unassembled WGS sequence"/>
</dbReference>
<reference evidence="2" key="1">
    <citation type="submission" date="2020-01" db="EMBL/GenBank/DDBJ databases">
        <authorList>
            <person name="Mishra B."/>
        </authorList>
    </citation>
    <scope>NUCLEOTIDE SEQUENCE [LARGE SCALE GENOMIC DNA]</scope>
</reference>
<dbReference type="Gene3D" id="3.30.70.2760">
    <property type="match status" value="2"/>
</dbReference>
<dbReference type="GO" id="GO:0008832">
    <property type="term" value="F:dGTPase activity"/>
    <property type="evidence" value="ECO:0007669"/>
    <property type="project" value="TreeGrafter"/>
</dbReference>
<dbReference type="FunFam" id="1.10.3210.10:FF:000017">
    <property type="entry name" value="Deoxynucleoside triphosphate triphosphohydrolase SAMHD1"/>
    <property type="match status" value="2"/>
</dbReference>
<evidence type="ECO:0000313" key="2">
    <source>
        <dbReference type="EMBL" id="CAA7055289.1"/>
    </source>
</evidence>
<organism evidence="2 3">
    <name type="scientific">Microthlaspi erraticum</name>
    <dbReference type="NCBI Taxonomy" id="1685480"/>
    <lineage>
        <taxon>Eukaryota</taxon>
        <taxon>Viridiplantae</taxon>
        <taxon>Streptophyta</taxon>
        <taxon>Embryophyta</taxon>
        <taxon>Tracheophyta</taxon>
        <taxon>Spermatophyta</taxon>
        <taxon>Magnoliopsida</taxon>
        <taxon>eudicotyledons</taxon>
        <taxon>Gunneridae</taxon>
        <taxon>Pentapetalae</taxon>
        <taxon>rosids</taxon>
        <taxon>malvids</taxon>
        <taxon>Brassicales</taxon>
        <taxon>Brassicaceae</taxon>
        <taxon>Coluteocarpeae</taxon>
        <taxon>Microthlaspi</taxon>
    </lineage>
</organism>
<evidence type="ECO:0000259" key="1">
    <source>
        <dbReference type="PROSITE" id="PS51831"/>
    </source>
</evidence>